<dbReference type="Pfam" id="PF00005">
    <property type="entry name" value="ABC_tran"/>
    <property type="match status" value="1"/>
</dbReference>
<dbReference type="GO" id="GO:0005524">
    <property type="term" value="F:ATP binding"/>
    <property type="evidence" value="ECO:0007669"/>
    <property type="project" value="UniProtKB-KW"/>
</dbReference>
<dbReference type="PANTHER" id="PTHR42781:SF4">
    <property type="entry name" value="SPERMIDINE_PUTRESCINE IMPORT ATP-BINDING PROTEIN POTA"/>
    <property type="match status" value="1"/>
</dbReference>
<proteinExistence type="predicted"/>
<comment type="caution">
    <text evidence="5">The sequence shown here is derived from an EMBL/GenBank/DDBJ whole genome shotgun (WGS) entry which is preliminary data.</text>
</comment>
<dbReference type="InterPro" id="IPR050093">
    <property type="entry name" value="ABC_SmlMolc_Importer"/>
</dbReference>
<dbReference type="PROSITE" id="PS50893">
    <property type="entry name" value="ABC_TRANSPORTER_2"/>
    <property type="match status" value="1"/>
</dbReference>
<name>A0ABT7MYH6_9MICO</name>
<evidence type="ECO:0000313" key="5">
    <source>
        <dbReference type="EMBL" id="MDL9979504.1"/>
    </source>
</evidence>
<keyword evidence="2" id="KW-0547">Nucleotide-binding</keyword>
<feature type="domain" description="ABC transporter" evidence="4">
    <location>
        <begin position="1"/>
        <end position="234"/>
    </location>
</feature>
<evidence type="ECO:0000259" key="4">
    <source>
        <dbReference type="PROSITE" id="PS50893"/>
    </source>
</evidence>
<keyword evidence="1" id="KW-0813">Transport</keyword>
<evidence type="ECO:0000256" key="3">
    <source>
        <dbReference type="ARBA" id="ARBA00022840"/>
    </source>
</evidence>
<dbReference type="Proteomes" id="UP001235064">
    <property type="component" value="Unassembled WGS sequence"/>
</dbReference>
<dbReference type="PANTHER" id="PTHR42781">
    <property type="entry name" value="SPERMIDINE/PUTRESCINE IMPORT ATP-BINDING PROTEIN POTA"/>
    <property type="match status" value="1"/>
</dbReference>
<keyword evidence="3 5" id="KW-0067">ATP-binding</keyword>
<dbReference type="RefSeq" id="WP_286288393.1">
    <property type="nucleotide sequence ID" value="NZ_JASXSZ010000002.1"/>
</dbReference>
<protein>
    <submittedName>
        <fullName evidence="5">ATP-binding cassette domain-containing protein</fullName>
    </submittedName>
</protein>
<dbReference type="SMART" id="SM00382">
    <property type="entry name" value="AAA"/>
    <property type="match status" value="1"/>
</dbReference>
<keyword evidence="6" id="KW-1185">Reference proteome</keyword>
<evidence type="ECO:0000313" key="6">
    <source>
        <dbReference type="Proteomes" id="UP001235064"/>
    </source>
</evidence>
<sequence length="354" mass="36314">MTLRASFRARVGSFAVEADLAAAEESVLAILGPNGSGKSTMLAALAGHLPIESGEIRLGNRVLDGDGVHVVPARRRVGFLGQRPLLFPHLSALENVAFGPRAQGVARARARADAGSWLERVGLGDLAGSRPAALSGGQQQRVALARALAARPDALLLDEPFAALDVETAAQARRLVAEERDAAGIPIVLVTHDPLDAVVLAKRTAVVQDGRIAQQGPTADVLGHPGSAFVAALAGVNLVSGAGTGRGTVRADGIEWTGAGDVVPAQFDATVAFAPGSVRLRSLGDIAHAPNTWNGTVATLEPLPGGIRLRTMQHPGIAIDVPSAVAVAAGVAPGIRLRFTVHPDDVSVQVSALR</sequence>
<dbReference type="InterPro" id="IPR003593">
    <property type="entry name" value="AAA+_ATPase"/>
</dbReference>
<dbReference type="EMBL" id="JASXSZ010000002">
    <property type="protein sequence ID" value="MDL9979504.1"/>
    <property type="molecule type" value="Genomic_DNA"/>
</dbReference>
<dbReference type="InterPro" id="IPR017871">
    <property type="entry name" value="ABC_transporter-like_CS"/>
</dbReference>
<evidence type="ECO:0000256" key="2">
    <source>
        <dbReference type="ARBA" id="ARBA00022741"/>
    </source>
</evidence>
<dbReference type="Gene3D" id="3.40.50.300">
    <property type="entry name" value="P-loop containing nucleotide triphosphate hydrolases"/>
    <property type="match status" value="1"/>
</dbReference>
<dbReference type="SUPFAM" id="SSF52540">
    <property type="entry name" value="P-loop containing nucleoside triphosphate hydrolases"/>
    <property type="match status" value="1"/>
</dbReference>
<organism evidence="5 6">
    <name type="scientific">Microbacterium candidum</name>
    <dbReference type="NCBI Taxonomy" id="3041922"/>
    <lineage>
        <taxon>Bacteria</taxon>
        <taxon>Bacillati</taxon>
        <taxon>Actinomycetota</taxon>
        <taxon>Actinomycetes</taxon>
        <taxon>Micrococcales</taxon>
        <taxon>Microbacteriaceae</taxon>
        <taxon>Microbacterium</taxon>
    </lineage>
</organism>
<gene>
    <name evidence="5" type="ORF">QSV35_09160</name>
</gene>
<dbReference type="PROSITE" id="PS00211">
    <property type="entry name" value="ABC_TRANSPORTER_1"/>
    <property type="match status" value="1"/>
</dbReference>
<dbReference type="InterPro" id="IPR027417">
    <property type="entry name" value="P-loop_NTPase"/>
</dbReference>
<reference evidence="5 6" key="1">
    <citation type="submission" date="2023-06" db="EMBL/GenBank/DDBJ databases">
        <title>Microbacterium sp. nov., isolated from a waste landfill.</title>
        <authorList>
            <person name="Wen W."/>
        </authorList>
    </citation>
    <scope>NUCLEOTIDE SEQUENCE [LARGE SCALE GENOMIC DNA]</scope>
    <source>
        <strain evidence="5 6">ASV49</strain>
    </source>
</reference>
<evidence type="ECO:0000256" key="1">
    <source>
        <dbReference type="ARBA" id="ARBA00022448"/>
    </source>
</evidence>
<dbReference type="InterPro" id="IPR003439">
    <property type="entry name" value="ABC_transporter-like_ATP-bd"/>
</dbReference>
<accession>A0ABT7MYH6</accession>